<accession>A0A5J4VDQ5</accession>
<comment type="caution">
    <text evidence="1">The sequence shown here is derived from an EMBL/GenBank/DDBJ whole genome shotgun (WGS) entry which is preliminary data.</text>
</comment>
<protein>
    <submittedName>
        <fullName evidence="1">Uncharacterized protein</fullName>
    </submittedName>
</protein>
<evidence type="ECO:0000313" key="2">
    <source>
        <dbReference type="Proteomes" id="UP000324800"/>
    </source>
</evidence>
<dbReference type="Proteomes" id="UP000324800">
    <property type="component" value="Unassembled WGS sequence"/>
</dbReference>
<sequence>MYVSSCKWGRIDTEECGDVNSTCNSFEHAVLKQTTPDKTPTNLQSGQQIVYTYISVCEMHVNQPYRTEADISILCGATTDEISEATEHGSVYFDENGEMEFSDQAYQQINKIEQVDYSSIERVNKKVLLHSINIVLPTTKQTKCALKLIETKDYVDNCRNLELMIKNWTFTQNNTLDKATNFLLLRTEPFLSLRMKVSIFNFIGYNASIEGTCLIEINYERDVFTLYNHLNLVNCSFTNISSLIAAKELKEIIDWK</sequence>
<gene>
    <name evidence="1" type="ORF">EZS28_023832</name>
</gene>
<evidence type="ECO:0000313" key="1">
    <source>
        <dbReference type="EMBL" id="KAA6380641.1"/>
    </source>
</evidence>
<dbReference type="AlphaFoldDB" id="A0A5J4VDQ5"/>
<proteinExistence type="predicted"/>
<dbReference type="EMBL" id="SNRW01007783">
    <property type="protein sequence ID" value="KAA6380641.1"/>
    <property type="molecule type" value="Genomic_DNA"/>
</dbReference>
<organism evidence="1 2">
    <name type="scientific">Streblomastix strix</name>
    <dbReference type="NCBI Taxonomy" id="222440"/>
    <lineage>
        <taxon>Eukaryota</taxon>
        <taxon>Metamonada</taxon>
        <taxon>Preaxostyla</taxon>
        <taxon>Oxymonadida</taxon>
        <taxon>Streblomastigidae</taxon>
        <taxon>Streblomastix</taxon>
    </lineage>
</organism>
<reference evidence="1 2" key="1">
    <citation type="submission" date="2019-03" db="EMBL/GenBank/DDBJ databases">
        <title>Single cell metagenomics reveals metabolic interactions within the superorganism composed of flagellate Streblomastix strix and complex community of Bacteroidetes bacteria on its surface.</title>
        <authorList>
            <person name="Treitli S.C."/>
            <person name="Kolisko M."/>
            <person name="Husnik F."/>
            <person name="Keeling P."/>
            <person name="Hampl V."/>
        </authorList>
    </citation>
    <scope>NUCLEOTIDE SEQUENCE [LARGE SCALE GENOMIC DNA]</scope>
    <source>
        <strain evidence="1">ST1C</strain>
    </source>
</reference>
<name>A0A5J4VDQ5_9EUKA</name>